<organism evidence="2">
    <name type="scientific">Glycine max</name>
    <name type="common">Soybean</name>
    <name type="synonym">Glycine hispida</name>
    <dbReference type="NCBI Taxonomy" id="3847"/>
    <lineage>
        <taxon>Eukaryota</taxon>
        <taxon>Viridiplantae</taxon>
        <taxon>Streptophyta</taxon>
        <taxon>Embryophyta</taxon>
        <taxon>Tracheophyta</taxon>
        <taxon>Spermatophyta</taxon>
        <taxon>Magnoliopsida</taxon>
        <taxon>eudicotyledons</taxon>
        <taxon>Gunneridae</taxon>
        <taxon>Pentapetalae</taxon>
        <taxon>rosids</taxon>
        <taxon>fabids</taxon>
        <taxon>Fabales</taxon>
        <taxon>Fabaceae</taxon>
        <taxon>Papilionoideae</taxon>
        <taxon>50 kb inversion clade</taxon>
        <taxon>NPAAA clade</taxon>
        <taxon>indigoferoid/millettioid clade</taxon>
        <taxon>Phaseoleae</taxon>
        <taxon>Glycine</taxon>
        <taxon>Glycine subgen. Soja</taxon>
    </lineage>
</organism>
<dbReference type="GO" id="GO:0016740">
    <property type="term" value="F:transferase activity"/>
    <property type="evidence" value="ECO:0007669"/>
    <property type="project" value="UniProtKB-KW"/>
</dbReference>
<dbReference type="EMBL" id="DQ336954">
    <property type="protein sequence ID" value="ABC47843.1"/>
    <property type="molecule type" value="Genomic_DNA"/>
</dbReference>
<evidence type="ECO:0000256" key="1">
    <source>
        <dbReference type="ARBA" id="ARBA00022679"/>
    </source>
</evidence>
<keyword evidence="1 2" id="KW-0808">Transferase</keyword>
<evidence type="ECO:0000313" key="2">
    <source>
        <dbReference type="EMBL" id="ABC47843.1"/>
    </source>
</evidence>
<accession>Q00M89</accession>
<dbReference type="ExpressionAtlas" id="Q00M89">
    <property type="expression patterns" value="differential"/>
</dbReference>
<dbReference type="InterPro" id="IPR051283">
    <property type="entry name" value="Sec_Metabolite_Acyltrans"/>
</dbReference>
<reference evidence="2" key="1">
    <citation type="journal article" date="2006" name="Genetics">
        <title>Sequence conservation of homeologous bacterial artificial chromosomes and transcription of homeologous genes in soybean (Glycine max L. Merr.).</title>
        <authorList>
            <person name="Schlueter J.A."/>
            <person name="Scheffler B.E."/>
            <person name="Schlueter S.D."/>
            <person name="Shoemaker R.C."/>
        </authorList>
    </citation>
    <scope>NUCLEOTIDE SEQUENCE</scope>
</reference>
<dbReference type="InterPro" id="IPR023213">
    <property type="entry name" value="CAT-like_dom_sf"/>
</dbReference>
<dbReference type="Gene3D" id="3.30.559.10">
    <property type="entry name" value="Chloramphenicol acetyltransferase-like domain"/>
    <property type="match status" value="2"/>
</dbReference>
<dbReference type="PANTHER" id="PTHR31896">
    <property type="entry name" value="FAMILY REGULATORY PROTEIN, PUTATIVE (AFU_ORTHOLOGUE AFUA_3G14730)-RELATED"/>
    <property type="match status" value="1"/>
</dbReference>
<dbReference type="AlphaFoldDB" id="Q00M89"/>
<sequence>MTISDILSPVDVPLVVQSLFDHHKAVNHDGHTMLLLSIQVTELVDGVFLGCSMNHAVGDVTSYWNFFNTWSQIFQYHGHETDIPILHQPIHHRWFPEGCGPLINLPFKHHDEFINRYEAHNRSRMEPPLPQEYFGNSVHAVSGEATARELLENDLGWAAWKLPLAVQTITTEWCNTCSKSGYSVLSSFKLFPWFNMNGSEFGMGKAVAVRSGYANKFDGKVKYHTQAVEALICKKLKKGLREESAPIDDGKIDELNRGEVSLPNYYSD</sequence>
<protein>
    <submittedName>
        <fullName evidence="2">N-hydroxycinnamoyl/benzoyltransferase 1</fullName>
    </submittedName>
</protein>
<dbReference type="Pfam" id="PF02458">
    <property type="entry name" value="Transferase"/>
    <property type="match status" value="2"/>
</dbReference>
<name>Q00M89_SOYBN</name>
<proteinExistence type="predicted"/>
<dbReference type="PANTHER" id="PTHR31896:SF12">
    <property type="entry name" value="HXXXD-TYPE ACYL-TRANSFERASE FAMILY PROTEIN"/>
    <property type="match status" value="1"/>
</dbReference>